<evidence type="ECO:0000256" key="2">
    <source>
        <dbReference type="ARBA" id="ARBA00022704"/>
    </source>
</evidence>
<keyword evidence="3" id="KW-0732">Signal</keyword>
<feature type="domain" description="Proteinase inhibitor I42 chagasin" evidence="4">
    <location>
        <begin position="42"/>
        <end position="128"/>
    </location>
</feature>
<dbReference type="PANTHER" id="PTHR36530:SF1">
    <property type="entry name" value="AMOEBIASIN-1"/>
    <property type="match status" value="1"/>
</dbReference>
<dbReference type="PANTHER" id="PTHR36530">
    <property type="entry name" value="INHIBITOR OF CYSTEINE PEPTIDASE"/>
    <property type="match status" value="1"/>
</dbReference>
<reference evidence="6" key="1">
    <citation type="submission" date="2012-06" db="EMBL/GenBank/DDBJ databases">
        <title>Complete sequence of chromosome of Desulfomonile tiedjei DSM 6799.</title>
        <authorList>
            <person name="Lucas S."/>
            <person name="Copeland A."/>
            <person name="Lapidus A."/>
            <person name="Glavina del Rio T."/>
            <person name="Dalin E."/>
            <person name="Tice H."/>
            <person name="Bruce D."/>
            <person name="Goodwin L."/>
            <person name="Pitluck S."/>
            <person name="Peters L."/>
            <person name="Ovchinnikova G."/>
            <person name="Zeytun A."/>
            <person name="Lu M."/>
            <person name="Kyrpides N."/>
            <person name="Mavromatis K."/>
            <person name="Ivanova N."/>
            <person name="Brettin T."/>
            <person name="Detter J.C."/>
            <person name="Han C."/>
            <person name="Larimer F."/>
            <person name="Land M."/>
            <person name="Hauser L."/>
            <person name="Markowitz V."/>
            <person name="Cheng J.-F."/>
            <person name="Hugenholtz P."/>
            <person name="Woyke T."/>
            <person name="Wu D."/>
            <person name="Spring S."/>
            <person name="Schroeder M."/>
            <person name="Brambilla E."/>
            <person name="Klenk H.-P."/>
            <person name="Eisen J.A."/>
        </authorList>
    </citation>
    <scope>NUCLEOTIDE SEQUENCE [LARGE SCALE GENOMIC DNA]</scope>
    <source>
        <strain evidence="6">ATCC 49306 / DSM 6799 / DCB-1</strain>
    </source>
</reference>
<feature type="signal peptide" evidence="3">
    <location>
        <begin position="1"/>
        <end position="26"/>
    </location>
</feature>
<dbReference type="GO" id="GO:0004869">
    <property type="term" value="F:cysteine-type endopeptidase inhibitor activity"/>
    <property type="evidence" value="ECO:0007669"/>
    <property type="project" value="UniProtKB-KW"/>
</dbReference>
<sequence length="135" mass="15762">MGFLTSMRKGLIFLIWILFTVPIAFAEDTQVPRDTVEEKIEARLNETFKIVLDSNPSTGYTWQPVFDKKMLKLEKSAYTRPEQQIPGRGGKQTYVFRPVKAGRTMIELQYARRWEKNPAKTRKYLVTIQAPLQKH</sequence>
<feature type="chain" id="PRO_5003687493" evidence="3">
    <location>
        <begin position="27"/>
        <end position="135"/>
    </location>
</feature>
<keyword evidence="6" id="KW-1185">Reference proteome</keyword>
<proteinExistence type="predicted"/>
<protein>
    <submittedName>
        <fullName evidence="5">Putative secreted protein</fullName>
    </submittedName>
</protein>
<dbReference type="RefSeq" id="WP_014812729.1">
    <property type="nucleotide sequence ID" value="NC_018025.1"/>
</dbReference>
<dbReference type="Proteomes" id="UP000006055">
    <property type="component" value="Chromosome"/>
</dbReference>
<dbReference type="OrthoDB" id="5525964at2"/>
<dbReference type="HOGENOM" id="CLU_102057_2_0_7"/>
<evidence type="ECO:0000313" key="6">
    <source>
        <dbReference type="Proteomes" id="UP000006055"/>
    </source>
</evidence>
<evidence type="ECO:0000256" key="1">
    <source>
        <dbReference type="ARBA" id="ARBA00022690"/>
    </source>
</evidence>
<dbReference type="Gene3D" id="2.60.40.2020">
    <property type="match status" value="1"/>
</dbReference>
<dbReference type="InterPro" id="IPR036331">
    <property type="entry name" value="Chagasin-like_sf"/>
</dbReference>
<organism evidence="5 6">
    <name type="scientific">Desulfomonile tiedjei (strain ATCC 49306 / DSM 6799 / DCB-1)</name>
    <dbReference type="NCBI Taxonomy" id="706587"/>
    <lineage>
        <taxon>Bacteria</taxon>
        <taxon>Pseudomonadati</taxon>
        <taxon>Thermodesulfobacteriota</taxon>
        <taxon>Desulfomonilia</taxon>
        <taxon>Desulfomonilales</taxon>
        <taxon>Desulfomonilaceae</taxon>
        <taxon>Desulfomonile</taxon>
    </lineage>
</organism>
<keyword evidence="1" id="KW-0646">Protease inhibitor</keyword>
<dbReference type="InterPro" id="IPR018990">
    <property type="entry name" value="Prot_inh_I42_chagasin"/>
</dbReference>
<dbReference type="KEGG" id="dti:Desti_5013"/>
<gene>
    <name evidence="5" type="ordered locus">Desti_5013</name>
</gene>
<evidence type="ECO:0000313" key="5">
    <source>
        <dbReference type="EMBL" id="AFM27625.1"/>
    </source>
</evidence>
<dbReference type="InterPro" id="IPR052781">
    <property type="entry name" value="Cys_protease_inhibitor_I42"/>
</dbReference>
<accession>I4CDI4</accession>
<evidence type="ECO:0000259" key="4">
    <source>
        <dbReference type="Pfam" id="PF09394"/>
    </source>
</evidence>
<dbReference type="Pfam" id="PF09394">
    <property type="entry name" value="Inhibitor_I42"/>
    <property type="match status" value="1"/>
</dbReference>
<name>I4CDI4_DESTA</name>
<dbReference type="EMBL" id="CP003360">
    <property type="protein sequence ID" value="AFM27625.1"/>
    <property type="molecule type" value="Genomic_DNA"/>
</dbReference>
<keyword evidence="2" id="KW-0789">Thiol protease inhibitor</keyword>
<dbReference type="SUPFAM" id="SSF141066">
    <property type="entry name" value="ICP-like"/>
    <property type="match status" value="1"/>
</dbReference>
<evidence type="ECO:0000256" key="3">
    <source>
        <dbReference type="SAM" id="SignalP"/>
    </source>
</evidence>
<dbReference type="eggNOG" id="COG5513">
    <property type="taxonomic scope" value="Bacteria"/>
</dbReference>
<dbReference type="AlphaFoldDB" id="I4CDI4"/>